<dbReference type="InterPro" id="IPR032466">
    <property type="entry name" value="Metal_Hydrolase"/>
</dbReference>
<dbReference type="GO" id="GO:0046872">
    <property type="term" value="F:metal ion binding"/>
    <property type="evidence" value="ECO:0007669"/>
    <property type="project" value="UniProtKB-KW"/>
</dbReference>
<dbReference type="EMBL" id="AMQN01007128">
    <property type="status" value="NOT_ANNOTATED_CDS"/>
    <property type="molecule type" value="Genomic_DNA"/>
</dbReference>
<reference evidence="10" key="1">
    <citation type="submission" date="2012-12" db="EMBL/GenBank/DDBJ databases">
        <authorList>
            <person name="Hellsten U."/>
            <person name="Grimwood J."/>
            <person name="Chapman J.A."/>
            <person name="Shapiro H."/>
            <person name="Aerts A."/>
            <person name="Otillar R.P."/>
            <person name="Terry A.Y."/>
            <person name="Boore J.L."/>
            <person name="Simakov O."/>
            <person name="Marletaz F."/>
            <person name="Cho S.-J."/>
            <person name="Edsinger-Gonzales E."/>
            <person name="Havlak P."/>
            <person name="Kuo D.-H."/>
            <person name="Larsson T."/>
            <person name="Lv J."/>
            <person name="Arendt D."/>
            <person name="Savage R."/>
            <person name="Osoegawa K."/>
            <person name="de Jong P."/>
            <person name="Lindberg D.R."/>
            <person name="Seaver E.C."/>
            <person name="Weisblat D.A."/>
            <person name="Putnam N.H."/>
            <person name="Grigoriev I.V."/>
            <person name="Rokhsar D.S."/>
        </authorList>
    </citation>
    <scope>NUCLEOTIDE SEQUENCE</scope>
    <source>
        <strain evidence="10">I ESC-2004</strain>
    </source>
</reference>
<dbReference type="Proteomes" id="UP000014760">
    <property type="component" value="Unassembled WGS sequence"/>
</dbReference>
<evidence type="ECO:0000256" key="5">
    <source>
        <dbReference type="ARBA" id="ARBA00039767"/>
    </source>
</evidence>
<dbReference type="CDD" id="cd01310">
    <property type="entry name" value="TatD_DNAse"/>
    <property type="match status" value="1"/>
</dbReference>
<evidence type="ECO:0000256" key="7">
    <source>
        <dbReference type="PIRSR" id="PIRSR005902-1"/>
    </source>
</evidence>
<keyword evidence="3 7" id="KW-0479">Metal-binding</keyword>
<proteinExistence type="inferred from homology"/>
<dbReference type="HOGENOM" id="CLU_031506_1_0_1"/>
<keyword evidence="2" id="KW-0540">Nuclease</keyword>
<dbReference type="STRING" id="283909.R7UM53"/>
<dbReference type="OMA" id="YGGSQKH"/>
<dbReference type="GO" id="GO:0008296">
    <property type="term" value="F:3'-5'-DNA exonuclease activity"/>
    <property type="evidence" value="ECO:0007669"/>
    <property type="project" value="TreeGrafter"/>
</dbReference>
<dbReference type="PIRSF" id="PIRSF005902">
    <property type="entry name" value="DNase_TatD"/>
    <property type="match status" value="1"/>
</dbReference>
<keyword evidence="10" id="KW-1185">Reference proteome</keyword>
<accession>R7UM53</accession>
<evidence type="ECO:0000256" key="2">
    <source>
        <dbReference type="ARBA" id="ARBA00022722"/>
    </source>
</evidence>
<dbReference type="AlphaFoldDB" id="R7UM53"/>
<protein>
    <recommendedName>
        <fullName evidence="5">Deoxyribonuclease TATDN1</fullName>
    </recommendedName>
</protein>
<reference evidence="9" key="3">
    <citation type="submission" date="2015-06" db="UniProtKB">
        <authorList>
            <consortium name="EnsemblMetazoa"/>
        </authorList>
    </citation>
    <scope>IDENTIFICATION</scope>
</reference>
<evidence type="ECO:0000313" key="10">
    <source>
        <dbReference type="Proteomes" id="UP000014760"/>
    </source>
</evidence>
<name>R7UM53_CAPTE</name>
<reference evidence="8 10" key="2">
    <citation type="journal article" date="2013" name="Nature">
        <title>Insights into bilaterian evolution from three spiralian genomes.</title>
        <authorList>
            <person name="Simakov O."/>
            <person name="Marletaz F."/>
            <person name="Cho S.J."/>
            <person name="Edsinger-Gonzales E."/>
            <person name="Havlak P."/>
            <person name="Hellsten U."/>
            <person name="Kuo D.H."/>
            <person name="Larsson T."/>
            <person name="Lv J."/>
            <person name="Arendt D."/>
            <person name="Savage R."/>
            <person name="Osoegawa K."/>
            <person name="de Jong P."/>
            <person name="Grimwood J."/>
            <person name="Chapman J.A."/>
            <person name="Shapiro H."/>
            <person name="Aerts A."/>
            <person name="Otillar R.P."/>
            <person name="Terry A.Y."/>
            <person name="Boore J.L."/>
            <person name="Grigoriev I.V."/>
            <person name="Lindberg D.R."/>
            <person name="Seaver E.C."/>
            <person name="Weisblat D.A."/>
            <person name="Putnam N.H."/>
            <person name="Rokhsar D.S."/>
        </authorList>
    </citation>
    <scope>NUCLEOTIDE SEQUENCE</scope>
    <source>
        <strain evidence="8 10">I ESC-2004</strain>
    </source>
</reference>
<dbReference type="EMBL" id="KB300038">
    <property type="protein sequence ID" value="ELU07310.1"/>
    <property type="molecule type" value="Genomic_DNA"/>
</dbReference>
<dbReference type="InterPro" id="IPR050891">
    <property type="entry name" value="TatD-type_Hydrolase"/>
</dbReference>
<evidence type="ECO:0000313" key="9">
    <source>
        <dbReference type="EnsemblMetazoa" id="CapteP195947"/>
    </source>
</evidence>
<dbReference type="PANTHER" id="PTHR10060:SF15">
    <property type="entry name" value="DEOXYRIBONUCLEASE TATDN1"/>
    <property type="match status" value="1"/>
</dbReference>
<feature type="binding site" evidence="7">
    <location>
        <position position="189"/>
    </location>
    <ligand>
        <name>a divalent metal cation</name>
        <dbReference type="ChEBI" id="CHEBI:60240"/>
        <label>2</label>
    </ligand>
</feature>
<evidence type="ECO:0000256" key="6">
    <source>
        <dbReference type="ARBA" id="ARBA00045223"/>
    </source>
</evidence>
<dbReference type="Gene3D" id="3.20.20.140">
    <property type="entry name" value="Metal-dependent hydrolases"/>
    <property type="match status" value="1"/>
</dbReference>
<dbReference type="EnsemblMetazoa" id="CapteT195947">
    <property type="protein sequence ID" value="CapteP195947"/>
    <property type="gene ID" value="CapteG195947"/>
</dbReference>
<gene>
    <name evidence="8" type="ORF">CAPTEDRAFT_195947</name>
</gene>
<feature type="binding site" evidence="7">
    <location>
        <position position="152"/>
    </location>
    <ligand>
        <name>a divalent metal cation</name>
        <dbReference type="ChEBI" id="CHEBI:60240"/>
        <label>1</label>
    </ligand>
</feature>
<dbReference type="GO" id="GO:0005829">
    <property type="term" value="C:cytosol"/>
    <property type="evidence" value="ECO:0007669"/>
    <property type="project" value="TreeGrafter"/>
</dbReference>
<organism evidence="8">
    <name type="scientific">Capitella teleta</name>
    <name type="common">Polychaete worm</name>
    <dbReference type="NCBI Taxonomy" id="283909"/>
    <lineage>
        <taxon>Eukaryota</taxon>
        <taxon>Metazoa</taxon>
        <taxon>Spiralia</taxon>
        <taxon>Lophotrochozoa</taxon>
        <taxon>Annelida</taxon>
        <taxon>Polychaeta</taxon>
        <taxon>Sedentaria</taxon>
        <taxon>Scolecida</taxon>
        <taxon>Capitellidae</taxon>
        <taxon>Capitella</taxon>
    </lineage>
</organism>
<dbReference type="InterPro" id="IPR001130">
    <property type="entry name" value="TatD-like"/>
</dbReference>
<dbReference type="SUPFAM" id="SSF51556">
    <property type="entry name" value="Metallo-dependent hydrolases"/>
    <property type="match status" value="1"/>
</dbReference>
<feature type="binding site" evidence="7">
    <location>
        <position position="214"/>
    </location>
    <ligand>
        <name>a divalent metal cation</name>
        <dbReference type="ChEBI" id="CHEBI:60240"/>
        <label>2</label>
    </ligand>
</feature>
<evidence type="ECO:0000256" key="3">
    <source>
        <dbReference type="ARBA" id="ARBA00022723"/>
    </source>
</evidence>
<dbReference type="FunFam" id="3.20.20.140:FF:000040">
    <property type="entry name" value="Putative tatD related deoxyribonuclease"/>
    <property type="match status" value="1"/>
</dbReference>
<comment type="function">
    <text evidence="6">Deoxyribonuclease which catalyzes (in vitro) the decatenation of kinetoplast DNA, which are circular DNA catenated to each other, producing linear DNA molecules. Plays an important role in chromosomal segregation and cell cycle progression during eye development probably via its DNA decatenation activity.</text>
</comment>
<dbReference type="PANTHER" id="PTHR10060">
    <property type="entry name" value="TATD FAMILY DEOXYRIBONUCLEASE"/>
    <property type="match status" value="1"/>
</dbReference>
<dbReference type="OrthoDB" id="6079689at2759"/>
<evidence type="ECO:0000313" key="8">
    <source>
        <dbReference type="EMBL" id="ELU07310.1"/>
    </source>
</evidence>
<feature type="binding site" evidence="7">
    <location>
        <position position="262"/>
    </location>
    <ligand>
        <name>a divalent metal cation</name>
        <dbReference type="ChEBI" id="CHEBI:60240"/>
        <label>1</label>
    </ligand>
</feature>
<evidence type="ECO:0000256" key="4">
    <source>
        <dbReference type="ARBA" id="ARBA00022801"/>
    </source>
</evidence>
<comment type="similarity">
    <text evidence="1">Belongs to the metallo-dependent hydrolases superfamily. TatD-type hydrolase family.</text>
</comment>
<dbReference type="FunCoup" id="R7UM53">
    <property type="interactions" value="1393"/>
</dbReference>
<evidence type="ECO:0000256" key="1">
    <source>
        <dbReference type="ARBA" id="ARBA00009275"/>
    </source>
</evidence>
<sequence>MTVTGDSSRDNYREGLLEECREHLPNQPRPHILQLEGGSPRHHHLEDIGANLTDPMYKGLYHGNQKHIADLGDVLNRAWDIGLKKIFITGGSLDDSKIALDLAKTHDQLFSTVGCHPTRCLDFEASDDPEQYLHDLQSLADENKGKVIAIGECGLDYDRLQFCPKETQLQYFERQFSLAEATQLPMFLHSRNAASDFSRLMNQYRDRIRGGVVHSFTGSAEEAKELVDLGLYIGINGCSLKTEENLEAMCSVPTDRLMIETDAPWCEVRPTHVGHKYLMTSFPMRKKDRWEKDHMVKARNEPACIIHVLEILSAVRDEDISDLADAIYENTSRLFFP</sequence>
<keyword evidence="4" id="KW-0378">Hydrolase</keyword>
<dbReference type="Pfam" id="PF01026">
    <property type="entry name" value="TatD_DNase"/>
    <property type="match status" value="1"/>
</dbReference>